<name>A0ABS6N7M5_9RHOB</name>
<dbReference type="EMBL" id="JAHRWL010000001">
    <property type="protein sequence ID" value="MBV2360006.1"/>
    <property type="molecule type" value="Genomic_DNA"/>
</dbReference>
<reference evidence="1" key="1">
    <citation type="submission" date="2021-06" db="EMBL/GenBank/DDBJ databases">
        <title>Thalassococcus sp. CAU 1522 isolated from sea sand, Republic of Korea.</title>
        <authorList>
            <person name="Kim W."/>
        </authorList>
    </citation>
    <scope>NUCLEOTIDE SEQUENCE</scope>
    <source>
        <strain evidence="1">CAU 1522</strain>
    </source>
</reference>
<gene>
    <name evidence="1" type="ORF">KUH32_09485</name>
</gene>
<evidence type="ECO:0000313" key="1">
    <source>
        <dbReference type="EMBL" id="MBV2360006.1"/>
    </source>
</evidence>
<keyword evidence="2" id="KW-1185">Reference proteome</keyword>
<proteinExistence type="predicted"/>
<comment type="caution">
    <text evidence="1">The sequence shown here is derived from an EMBL/GenBank/DDBJ whole genome shotgun (WGS) entry which is preliminary data.</text>
</comment>
<dbReference type="RefSeq" id="WP_217777786.1">
    <property type="nucleotide sequence ID" value="NZ_JAHRWL010000001.1"/>
</dbReference>
<accession>A0ABS6N7M5</accession>
<evidence type="ECO:0000313" key="2">
    <source>
        <dbReference type="Proteomes" id="UP001166293"/>
    </source>
</evidence>
<dbReference type="Proteomes" id="UP001166293">
    <property type="component" value="Unassembled WGS sequence"/>
</dbReference>
<protein>
    <submittedName>
        <fullName evidence="1">Excinuclease ABC subunit B</fullName>
    </submittedName>
</protein>
<organism evidence="1 2">
    <name type="scientific">Thalassococcus arenae</name>
    <dbReference type="NCBI Taxonomy" id="2851652"/>
    <lineage>
        <taxon>Bacteria</taxon>
        <taxon>Pseudomonadati</taxon>
        <taxon>Pseudomonadota</taxon>
        <taxon>Alphaproteobacteria</taxon>
        <taxon>Rhodobacterales</taxon>
        <taxon>Roseobacteraceae</taxon>
        <taxon>Thalassococcus</taxon>
    </lineage>
</organism>
<sequence length="102" mass="11564">MAQATKVYRDALAEQRELEFTLARGYALETVVMPVQKYVWCDPPNAKPHFCWRTEGQAVTRRVKVDLNAVRARSAEISRRLPGLRDDANAGAAQCRATYPRD</sequence>